<accession>A0A1A9ZMZ5</accession>
<proteinExistence type="predicted"/>
<evidence type="ECO:0000313" key="2">
    <source>
        <dbReference type="EnsemblMetazoa" id="GPAI019716-PA"/>
    </source>
</evidence>
<reference evidence="3" key="1">
    <citation type="submission" date="2014-03" db="EMBL/GenBank/DDBJ databases">
        <authorList>
            <person name="Aksoy S."/>
            <person name="Warren W."/>
            <person name="Wilson R.K."/>
        </authorList>
    </citation>
    <scope>NUCLEOTIDE SEQUENCE [LARGE SCALE GENOMIC DNA]</scope>
    <source>
        <strain evidence="3">IAEA</strain>
    </source>
</reference>
<name>A0A1A9ZMZ5_GLOPL</name>
<keyword evidence="1" id="KW-0472">Membrane</keyword>
<reference evidence="2" key="2">
    <citation type="submission" date="2020-05" db="UniProtKB">
        <authorList>
            <consortium name="EnsemblMetazoa"/>
        </authorList>
    </citation>
    <scope>IDENTIFICATION</scope>
    <source>
        <strain evidence="2">IAEA</strain>
    </source>
</reference>
<dbReference type="AlphaFoldDB" id="A0A1A9ZMZ5"/>
<keyword evidence="3" id="KW-1185">Reference proteome</keyword>
<evidence type="ECO:0000313" key="3">
    <source>
        <dbReference type="Proteomes" id="UP000092445"/>
    </source>
</evidence>
<feature type="transmembrane region" description="Helical" evidence="1">
    <location>
        <begin position="36"/>
        <end position="58"/>
    </location>
</feature>
<sequence length="85" mass="9662">MVRQTWNNNQPIQQKLAAADNDVDIGNDEEVKNWSLYSLLCFLFVRLKSILLFGLFCASLKFTSTSVQVQSTASAKFTSTIIKKW</sequence>
<dbReference type="Proteomes" id="UP000092445">
    <property type="component" value="Unassembled WGS sequence"/>
</dbReference>
<dbReference type="VEuPathDB" id="VectorBase:GPAI019716"/>
<protein>
    <submittedName>
        <fullName evidence="2">Uncharacterized protein</fullName>
    </submittedName>
</protein>
<keyword evidence="1" id="KW-1133">Transmembrane helix</keyword>
<dbReference type="EnsemblMetazoa" id="GPAI019716-RA">
    <property type="protein sequence ID" value="GPAI019716-PA"/>
    <property type="gene ID" value="GPAI019716"/>
</dbReference>
<evidence type="ECO:0000256" key="1">
    <source>
        <dbReference type="SAM" id="Phobius"/>
    </source>
</evidence>
<organism evidence="2 3">
    <name type="scientific">Glossina pallidipes</name>
    <name type="common">Tsetse fly</name>
    <dbReference type="NCBI Taxonomy" id="7398"/>
    <lineage>
        <taxon>Eukaryota</taxon>
        <taxon>Metazoa</taxon>
        <taxon>Ecdysozoa</taxon>
        <taxon>Arthropoda</taxon>
        <taxon>Hexapoda</taxon>
        <taxon>Insecta</taxon>
        <taxon>Pterygota</taxon>
        <taxon>Neoptera</taxon>
        <taxon>Endopterygota</taxon>
        <taxon>Diptera</taxon>
        <taxon>Brachycera</taxon>
        <taxon>Muscomorpha</taxon>
        <taxon>Hippoboscoidea</taxon>
        <taxon>Glossinidae</taxon>
        <taxon>Glossina</taxon>
    </lineage>
</organism>
<keyword evidence="1" id="KW-0812">Transmembrane</keyword>